<reference evidence="2" key="1">
    <citation type="journal article" date="2023" name="Science">
        <title>Genome structures resolve the early diversification of teleost fishes.</title>
        <authorList>
            <person name="Parey E."/>
            <person name="Louis A."/>
            <person name="Montfort J."/>
            <person name="Bouchez O."/>
            <person name="Roques C."/>
            <person name="Iampietro C."/>
            <person name="Lluch J."/>
            <person name="Castinel A."/>
            <person name="Donnadieu C."/>
            <person name="Desvignes T."/>
            <person name="Floi Bucao C."/>
            <person name="Jouanno E."/>
            <person name="Wen M."/>
            <person name="Mejri S."/>
            <person name="Dirks R."/>
            <person name="Jansen H."/>
            <person name="Henkel C."/>
            <person name="Chen W.J."/>
            <person name="Zahm M."/>
            <person name="Cabau C."/>
            <person name="Klopp C."/>
            <person name="Thompson A.W."/>
            <person name="Robinson-Rechavi M."/>
            <person name="Braasch I."/>
            <person name="Lecointre G."/>
            <person name="Bobe J."/>
            <person name="Postlethwait J.H."/>
            <person name="Berthelot C."/>
            <person name="Roest Crollius H."/>
            <person name="Guiguen Y."/>
        </authorList>
    </citation>
    <scope>NUCLEOTIDE SEQUENCE</scope>
    <source>
        <strain evidence="2">NC1722</strain>
    </source>
</reference>
<evidence type="ECO:0000256" key="1">
    <source>
        <dbReference type="SAM" id="MobiDB-lite"/>
    </source>
</evidence>
<dbReference type="Proteomes" id="UP001221898">
    <property type="component" value="Unassembled WGS sequence"/>
</dbReference>
<organism evidence="2 3">
    <name type="scientific">Aldrovandia affinis</name>
    <dbReference type="NCBI Taxonomy" id="143900"/>
    <lineage>
        <taxon>Eukaryota</taxon>
        <taxon>Metazoa</taxon>
        <taxon>Chordata</taxon>
        <taxon>Craniata</taxon>
        <taxon>Vertebrata</taxon>
        <taxon>Euteleostomi</taxon>
        <taxon>Actinopterygii</taxon>
        <taxon>Neopterygii</taxon>
        <taxon>Teleostei</taxon>
        <taxon>Notacanthiformes</taxon>
        <taxon>Halosauridae</taxon>
        <taxon>Aldrovandia</taxon>
    </lineage>
</organism>
<accession>A0AAD7W656</accession>
<protein>
    <submittedName>
        <fullName evidence="2">Uncharacterized protein</fullName>
    </submittedName>
</protein>
<comment type="caution">
    <text evidence="2">The sequence shown here is derived from an EMBL/GenBank/DDBJ whole genome shotgun (WGS) entry which is preliminary data.</text>
</comment>
<dbReference type="AlphaFoldDB" id="A0AAD7W656"/>
<feature type="region of interest" description="Disordered" evidence="1">
    <location>
        <begin position="16"/>
        <end position="95"/>
    </location>
</feature>
<evidence type="ECO:0000313" key="2">
    <source>
        <dbReference type="EMBL" id="KAJ8385227.1"/>
    </source>
</evidence>
<keyword evidence="3" id="KW-1185">Reference proteome</keyword>
<sequence length="95" mass="10418">MAGACQDLYRYGVSKRKVRRTQRLRSGTPRADPELPRKAAGTARERARGYGPQINRRSAPLSEVWPSDARTRLQRSAPNDGSLPVPCSASQSAPV</sequence>
<dbReference type="EMBL" id="JAINUG010000255">
    <property type="protein sequence ID" value="KAJ8385227.1"/>
    <property type="molecule type" value="Genomic_DNA"/>
</dbReference>
<proteinExistence type="predicted"/>
<name>A0AAD7W656_9TELE</name>
<gene>
    <name evidence="2" type="ORF">AAFF_G00191040</name>
</gene>
<evidence type="ECO:0000313" key="3">
    <source>
        <dbReference type="Proteomes" id="UP001221898"/>
    </source>
</evidence>
<feature type="compositionally biased region" description="Basic and acidic residues" evidence="1">
    <location>
        <begin position="31"/>
        <end position="48"/>
    </location>
</feature>